<proteinExistence type="predicted"/>
<dbReference type="Proteomes" id="UP000298438">
    <property type="component" value="Unassembled WGS sequence"/>
</dbReference>
<dbReference type="AlphaFoldDB" id="A0A4Y9S2Q5"/>
<dbReference type="Pfam" id="PF12146">
    <property type="entry name" value="Hydrolase_4"/>
    <property type="match status" value="1"/>
</dbReference>
<accession>A0A4Y9S2Q5</accession>
<evidence type="ECO:0000313" key="3">
    <source>
        <dbReference type="Proteomes" id="UP000298438"/>
    </source>
</evidence>
<dbReference type="InterPro" id="IPR022742">
    <property type="entry name" value="Hydrolase_4"/>
</dbReference>
<dbReference type="InterPro" id="IPR017532">
    <property type="entry name" value="Hydrolase-2_PEP"/>
</dbReference>
<feature type="non-terminal residue" evidence="2">
    <location>
        <position position="260"/>
    </location>
</feature>
<sequence length="260" mass="28146">MDGGHTAALPAPVAAGGFDAPVPPRAAALPFGPAMNAPFSGMPHAEPFFFDAEPGTRFCLYHAPDPRVKPRGGILYIHPFAEELNKSRRTAALQARAFASVGYAVLQVDLFGCGDSCGDFSSARWDIWQSDLEVAFRWLHARVGGPMYLWGLRLGALMALDFACATPVEGIILWQPFVRGRTCINQFLRARLATELLVDGIPVNTTALRDDLYGHGFIEINGYELSAELARAIDARDAAAMVPRTPRVDWFATGTPDDGA</sequence>
<feature type="domain" description="Serine aminopeptidase S33" evidence="1">
    <location>
        <begin position="69"/>
        <end position="190"/>
    </location>
</feature>
<dbReference type="NCBIfam" id="TIGR03101">
    <property type="entry name" value="hydr2_PEP"/>
    <property type="match status" value="1"/>
</dbReference>
<comment type="caution">
    <text evidence="2">The sequence shown here is derived from an EMBL/GenBank/DDBJ whole genome shotgun (WGS) entry which is preliminary data.</text>
</comment>
<evidence type="ECO:0000313" key="2">
    <source>
        <dbReference type="EMBL" id="TFW14751.1"/>
    </source>
</evidence>
<dbReference type="InterPro" id="IPR029058">
    <property type="entry name" value="AB_hydrolase_fold"/>
</dbReference>
<dbReference type="EMBL" id="SPVF01000241">
    <property type="protein sequence ID" value="TFW14751.1"/>
    <property type="molecule type" value="Genomic_DNA"/>
</dbReference>
<keyword evidence="2" id="KW-0378">Hydrolase</keyword>
<keyword evidence="3" id="KW-1185">Reference proteome</keyword>
<name>A0A4Y9S2Q5_9BURK</name>
<dbReference type="SUPFAM" id="SSF53474">
    <property type="entry name" value="alpha/beta-Hydrolases"/>
    <property type="match status" value="1"/>
</dbReference>
<dbReference type="GO" id="GO:0016787">
    <property type="term" value="F:hydrolase activity"/>
    <property type="evidence" value="ECO:0007669"/>
    <property type="project" value="UniProtKB-KW"/>
</dbReference>
<gene>
    <name evidence="2" type="ORF">E4L96_18890</name>
</gene>
<organism evidence="2 3">
    <name type="scientific">Zemynaea arenosa</name>
    <dbReference type="NCBI Taxonomy" id="2561931"/>
    <lineage>
        <taxon>Bacteria</taxon>
        <taxon>Pseudomonadati</taxon>
        <taxon>Pseudomonadota</taxon>
        <taxon>Betaproteobacteria</taxon>
        <taxon>Burkholderiales</taxon>
        <taxon>Oxalobacteraceae</taxon>
        <taxon>Telluria group</taxon>
        <taxon>Zemynaea</taxon>
    </lineage>
</organism>
<reference evidence="2 3" key="1">
    <citation type="submission" date="2019-03" db="EMBL/GenBank/DDBJ databases">
        <title>Draft Genome Sequence of Massilia arenosa sp. nov., a Novel Massilia Species Isolated from a Sandy-loam Maize Soil.</title>
        <authorList>
            <person name="Raths R."/>
            <person name="Peta V."/>
            <person name="Bucking H."/>
        </authorList>
    </citation>
    <scope>NUCLEOTIDE SEQUENCE [LARGE SCALE GENOMIC DNA]</scope>
    <source>
        <strain evidence="2 3">MC02</strain>
    </source>
</reference>
<dbReference type="Gene3D" id="3.40.50.1820">
    <property type="entry name" value="alpha/beta hydrolase"/>
    <property type="match status" value="1"/>
</dbReference>
<dbReference type="OrthoDB" id="8525674at2"/>
<evidence type="ECO:0000259" key="1">
    <source>
        <dbReference type="Pfam" id="PF12146"/>
    </source>
</evidence>
<protein>
    <submittedName>
        <fullName evidence="2">Hydrolase 2, exosortase A system-associated</fullName>
    </submittedName>
</protein>